<evidence type="ECO:0000313" key="4">
    <source>
        <dbReference type="Proteomes" id="UP001213000"/>
    </source>
</evidence>
<comment type="caution">
    <text evidence="3">The sequence shown here is derived from an EMBL/GenBank/DDBJ whole genome shotgun (WGS) entry which is preliminary data.</text>
</comment>
<sequence>MYSLLHFCPHTALSKQPAFVTDSIPCVSPFVPEEDDDLIDDWKFDPALQSELDMIKPTHRVCPLPAFNENLNPIDPNEIQQAVLGSLVEVTFKLKHWTTNNYKTHNFAALISQIVILKRNFCLPLAPSPYKRICNKPVYHAALSQQGQAPIWTPDSRTPAGTPGSGDTNSIAPPLGAPIAVTSTLQGSITTPDEFVIDLPSPVAHMSTGSPASHSAGSATGAPTIMIAPGIAGAPPMTISSPHLTQDRNAGAAPIDQGVTGAGQLVQGFSSGTTAGAIPIIHVSNATGFSPTTIAGAAPVDPGVASPGQPRSIPVVSAGSIPVLNDLALVVNDSGIPLSLERGMPPVTNASSLCPAHPGTSANSHDLESRQVPPLPLVPGTGPSMPLPARVDTTGSPMTKALQLTKPCMLTFTLLVHAVPPIAPQTPNLEHTNPDPTSCNPAFDDLPDEICHHIYSLLCPLDIMTLKRVNCDHSLFACFTFRYLCGAIISGSFLLPLLTDADFEPRDLDVYVLKKHATTMINFFKGQGYKEETPDVALLSGYGSTFIEDIFYFTCNVAGCPTKKINLITTWTHNPLLSILDFDDTQVMNFLSPWYLACLYGCMTTSMFSVIACIPDTINLDCLTKYQSQGFNFLEYPLTKQDYDFLSSVHFADDYNVQLINYDVYERYYWVDEGLQNIIWRLSAAHGCNRDFIIDGKNGQGRFIGYTNGLGIDTYLCTDVIPTSKVFFPRWGGYCLLAAIAQLPHEEQDRVQNAARIKLATNNQVGEPLNPPVADIYGPDDPHLNYNYMDPPDPAMIRQCKKDFYMWTSNDALKTKLQQPHAAHFIQLGSIFYWPAVQNDDKGHVCHGCLHFLRCNWTPPLSLANNLFVGDVPFELELLTLAEKMLIAKNYVAAIIIKLFP</sequence>
<accession>A0AAD5VHG5</accession>
<gene>
    <name evidence="3" type="ORF">NP233_g11236</name>
</gene>
<keyword evidence="4" id="KW-1185">Reference proteome</keyword>
<evidence type="ECO:0000259" key="2">
    <source>
        <dbReference type="Pfam" id="PF20209"/>
    </source>
</evidence>
<reference evidence="3" key="1">
    <citation type="submission" date="2022-07" db="EMBL/GenBank/DDBJ databases">
        <title>Genome Sequence of Leucocoprinus birnbaumii.</title>
        <authorList>
            <person name="Buettner E."/>
        </authorList>
    </citation>
    <scope>NUCLEOTIDE SEQUENCE</scope>
    <source>
        <strain evidence="3">VT141</strain>
    </source>
</reference>
<evidence type="ECO:0000313" key="3">
    <source>
        <dbReference type="EMBL" id="KAJ3559553.1"/>
    </source>
</evidence>
<feature type="region of interest" description="Disordered" evidence="1">
    <location>
        <begin position="150"/>
        <end position="169"/>
    </location>
</feature>
<name>A0AAD5VHG5_9AGAR</name>
<organism evidence="3 4">
    <name type="scientific">Leucocoprinus birnbaumii</name>
    <dbReference type="NCBI Taxonomy" id="56174"/>
    <lineage>
        <taxon>Eukaryota</taxon>
        <taxon>Fungi</taxon>
        <taxon>Dikarya</taxon>
        <taxon>Basidiomycota</taxon>
        <taxon>Agaricomycotina</taxon>
        <taxon>Agaricomycetes</taxon>
        <taxon>Agaricomycetidae</taxon>
        <taxon>Agaricales</taxon>
        <taxon>Agaricineae</taxon>
        <taxon>Agaricaceae</taxon>
        <taxon>Leucocoprinus</taxon>
    </lineage>
</organism>
<evidence type="ECO:0000256" key="1">
    <source>
        <dbReference type="SAM" id="MobiDB-lite"/>
    </source>
</evidence>
<protein>
    <recommendedName>
        <fullName evidence="2">DUF6570 domain-containing protein</fullName>
    </recommendedName>
</protein>
<dbReference type="InterPro" id="IPR046700">
    <property type="entry name" value="DUF6570"/>
</dbReference>
<dbReference type="EMBL" id="JANIEX010001297">
    <property type="protein sequence ID" value="KAJ3559553.1"/>
    <property type="molecule type" value="Genomic_DNA"/>
</dbReference>
<dbReference type="Proteomes" id="UP001213000">
    <property type="component" value="Unassembled WGS sequence"/>
</dbReference>
<proteinExistence type="predicted"/>
<dbReference type="AlphaFoldDB" id="A0AAD5VHG5"/>
<dbReference type="Pfam" id="PF20209">
    <property type="entry name" value="DUF6570"/>
    <property type="match status" value="1"/>
</dbReference>
<feature type="domain" description="DUF6570" evidence="2">
    <location>
        <begin position="858"/>
        <end position="900"/>
    </location>
</feature>